<proteinExistence type="predicted"/>
<dbReference type="Gene3D" id="3.40.50.300">
    <property type="entry name" value="P-loop containing nucleotide triphosphate hydrolases"/>
    <property type="match status" value="1"/>
</dbReference>
<organism evidence="1 2">
    <name type="scientific">Pseudosporangium ferrugineum</name>
    <dbReference type="NCBI Taxonomy" id="439699"/>
    <lineage>
        <taxon>Bacteria</taxon>
        <taxon>Bacillati</taxon>
        <taxon>Actinomycetota</taxon>
        <taxon>Actinomycetes</taxon>
        <taxon>Micromonosporales</taxon>
        <taxon>Micromonosporaceae</taxon>
        <taxon>Pseudosporangium</taxon>
    </lineage>
</organism>
<sequence length="213" mass="23994">MLLTVAGSSCSGKSTAAWACAGLERLVVHDFDEIGVPAGADLVWRQRSTEEWIRRVLRYQAEGVDVLLTGQSPLGEVLACPSAVELDGIAACLVDVDDRERWERLERRDPGRWSTDAKRAFIGWARWNRGHAADPRHLPEAITTGAWKQMRWSRWNTWSGDDPRWAVHVVDTTRRAVEQSVADLRQWIRGVRAGFAEGQLPLGAGKWADTRRR</sequence>
<evidence type="ECO:0008006" key="3">
    <source>
        <dbReference type="Google" id="ProtNLM"/>
    </source>
</evidence>
<evidence type="ECO:0000313" key="1">
    <source>
        <dbReference type="EMBL" id="PRY19273.1"/>
    </source>
</evidence>
<protein>
    <recommendedName>
        <fullName evidence="3">AAA domain-containing protein</fullName>
    </recommendedName>
</protein>
<dbReference type="AlphaFoldDB" id="A0A2T0RDP5"/>
<comment type="caution">
    <text evidence="1">The sequence shown here is derived from an EMBL/GenBank/DDBJ whole genome shotgun (WGS) entry which is preliminary data.</text>
</comment>
<dbReference type="InterPro" id="IPR027417">
    <property type="entry name" value="P-loop_NTPase"/>
</dbReference>
<dbReference type="Proteomes" id="UP000239209">
    <property type="component" value="Unassembled WGS sequence"/>
</dbReference>
<evidence type="ECO:0000313" key="2">
    <source>
        <dbReference type="Proteomes" id="UP000239209"/>
    </source>
</evidence>
<accession>A0A2T0RDP5</accession>
<dbReference type="EMBL" id="PVZG01000036">
    <property type="protein sequence ID" value="PRY19273.1"/>
    <property type="molecule type" value="Genomic_DNA"/>
</dbReference>
<gene>
    <name evidence="1" type="ORF">CLV70_13636</name>
</gene>
<dbReference type="SUPFAM" id="SSF52540">
    <property type="entry name" value="P-loop containing nucleoside triphosphate hydrolases"/>
    <property type="match status" value="1"/>
</dbReference>
<keyword evidence="2" id="KW-1185">Reference proteome</keyword>
<reference evidence="1 2" key="1">
    <citation type="submission" date="2018-03" db="EMBL/GenBank/DDBJ databases">
        <title>Genomic Encyclopedia of Archaeal and Bacterial Type Strains, Phase II (KMG-II): from individual species to whole genera.</title>
        <authorList>
            <person name="Goeker M."/>
        </authorList>
    </citation>
    <scope>NUCLEOTIDE SEQUENCE [LARGE SCALE GENOMIC DNA]</scope>
    <source>
        <strain evidence="1 2">DSM 45348</strain>
    </source>
</reference>
<name>A0A2T0RDP5_9ACTN</name>